<dbReference type="AlphaFoldDB" id="A0A5N5MXB8"/>
<comment type="caution">
    <text evidence="8">The sequence shown here is derived from an EMBL/GenBank/DDBJ whole genome shotgun (WGS) entry which is preliminary data.</text>
</comment>
<dbReference type="PRINTS" id="PR00722">
    <property type="entry name" value="CHYMOTRYPSIN"/>
</dbReference>
<gene>
    <name evidence="8" type="ORF">PHYPO_G00026040</name>
</gene>
<dbReference type="InterPro" id="IPR001254">
    <property type="entry name" value="Trypsin_dom"/>
</dbReference>
<evidence type="ECO:0000256" key="6">
    <source>
        <dbReference type="SAM" id="SignalP"/>
    </source>
</evidence>
<evidence type="ECO:0000256" key="2">
    <source>
        <dbReference type="ARBA" id="ARBA00023145"/>
    </source>
</evidence>
<feature type="chain" id="PRO_5024319891" description="trypsin" evidence="6">
    <location>
        <begin position="20"/>
        <end position="254"/>
    </location>
</feature>
<dbReference type="SMART" id="SM00020">
    <property type="entry name" value="Tryp_SPc"/>
    <property type="match status" value="1"/>
</dbReference>
<accession>A0A5N5MXB8</accession>
<organism evidence="8 9">
    <name type="scientific">Pangasianodon hypophthalmus</name>
    <name type="common">Striped catfish</name>
    <name type="synonym">Helicophagus hypophthalmus</name>
    <dbReference type="NCBI Taxonomy" id="310915"/>
    <lineage>
        <taxon>Eukaryota</taxon>
        <taxon>Metazoa</taxon>
        <taxon>Chordata</taxon>
        <taxon>Craniata</taxon>
        <taxon>Vertebrata</taxon>
        <taxon>Euteleostomi</taxon>
        <taxon>Actinopterygii</taxon>
        <taxon>Neopterygii</taxon>
        <taxon>Teleostei</taxon>
        <taxon>Ostariophysi</taxon>
        <taxon>Siluriformes</taxon>
        <taxon>Pangasiidae</taxon>
        <taxon>Pangasianodon</taxon>
    </lineage>
</organism>
<evidence type="ECO:0000256" key="3">
    <source>
        <dbReference type="ARBA" id="ARBA00023157"/>
    </source>
</evidence>
<comment type="subcellular location">
    <subcellularLocation>
        <location evidence="1">Secreted</location>
        <location evidence="1">Extracellular space</location>
    </subcellularLocation>
</comment>
<dbReference type="InterPro" id="IPR043504">
    <property type="entry name" value="Peptidase_S1_PA_chymotrypsin"/>
</dbReference>
<dbReference type="EMBL" id="VFJC01000012">
    <property type="protein sequence ID" value="KAB5559183.1"/>
    <property type="molecule type" value="Genomic_DNA"/>
</dbReference>
<comment type="catalytic activity">
    <reaction evidence="4">
        <text>Preferential cleavage: Arg-|-Xaa, Lys-|-Xaa.</text>
        <dbReference type="EC" id="3.4.21.4"/>
    </reaction>
</comment>
<dbReference type="PROSITE" id="PS00134">
    <property type="entry name" value="TRYPSIN_HIS"/>
    <property type="match status" value="1"/>
</dbReference>
<dbReference type="GO" id="GO:0004252">
    <property type="term" value="F:serine-type endopeptidase activity"/>
    <property type="evidence" value="ECO:0007669"/>
    <property type="project" value="UniProtKB-EC"/>
</dbReference>
<dbReference type="InterPro" id="IPR009003">
    <property type="entry name" value="Peptidase_S1_PA"/>
</dbReference>
<dbReference type="PROSITE" id="PS50240">
    <property type="entry name" value="TRYPSIN_DOM"/>
    <property type="match status" value="1"/>
</dbReference>
<dbReference type="GO" id="GO:0006508">
    <property type="term" value="P:proteolysis"/>
    <property type="evidence" value="ECO:0007669"/>
    <property type="project" value="InterPro"/>
</dbReference>
<dbReference type="GO" id="GO:0005576">
    <property type="term" value="C:extracellular region"/>
    <property type="evidence" value="ECO:0007669"/>
    <property type="project" value="UniProtKB-SubCell"/>
</dbReference>
<keyword evidence="9" id="KW-1185">Reference proteome</keyword>
<evidence type="ECO:0000256" key="4">
    <source>
        <dbReference type="ARBA" id="ARBA00036320"/>
    </source>
</evidence>
<name>A0A5N5MXB8_PANHP</name>
<feature type="signal peptide" evidence="6">
    <location>
        <begin position="1"/>
        <end position="19"/>
    </location>
</feature>
<dbReference type="FunFam" id="2.40.10.10:FF:000005">
    <property type="entry name" value="Serine protease 37"/>
    <property type="match status" value="1"/>
</dbReference>
<keyword evidence="6" id="KW-0732">Signal</keyword>
<dbReference type="EC" id="3.4.21.4" evidence="5"/>
<reference evidence="8 9" key="1">
    <citation type="submission" date="2019-06" db="EMBL/GenBank/DDBJ databases">
        <title>A chromosome-scale genome assembly of the striped catfish, Pangasianodon hypophthalmus.</title>
        <authorList>
            <person name="Wen M."/>
            <person name="Zahm M."/>
            <person name="Roques C."/>
            <person name="Cabau C."/>
            <person name="Klopp C."/>
            <person name="Donnadieu C."/>
            <person name="Jouanno E."/>
            <person name="Avarre J.-C."/>
            <person name="Campet M."/>
            <person name="Ha T.T.T."/>
            <person name="Dugue R."/>
            <person name="Lampietro C."/>
            <person name="Louis A."/>
            <person name="Herpin A."/>
            <person name="Echchiki A."/>
            <person name="Berthelot C."/>
            <person name="Parey E."/>
            <person name="Roest-Crollius H."/>
            <person name="Braasch I."/>
            <person name="Postlethwait J."/>
            <person name="Bobe J."/>
            <person name="Montfort J."/>
            <person name="Bouchez O."/>
            <person name="Begum T."/>
            <person name="Schartl M."/>
            <person name="Guiguen Y."/>
        </authorList>
    </citation>
    <scope>NUCLEOTIDE SEQUENCE [LARGE SCALE GENOMIC DNA]</scope>
    <source>
        <strain evidence="8 9">Indonesia</strain>
        <tissue evidence="8">Blood</tissue>
    </source>
</reference>
<dbReference type="PANTHER" id="PTHR24271:SF87">
    <property type="entry name" value="ARGININE ESTERASE-LIKE-RELATED"/>
    <property type="match status" value="1"/>
</dbReference>
<evidence type="ECO:0000256" key="5">
    <source>
        <dbReference type="ARBA" id="ARBA00038868"/>
    </source>
</evidence>
<dbReference type="CDD" id="cd00190">
    <property type="entry name" value="Tryp_SPc"/>
    <property type="match status" value="1"/>
</dbReference>
<evidence type="ECO:0000313" key="9">
    <source>
        <dbReference type="Proteomes" id="UP000327468"/>
    </source>
</evidence>
<dbReference type="InterPro" id="IPR018114">
    <property type="entry name" value="TRYPSIN_HIS"/>
</dbReference>
<evidence type="ECO:0000259" key="7">
    <source>
        <dbReference type="PROSITE" id="PS50240"/>
    </source>
</evidence>
<feature type="domain" description="Peptidase S1" evidence="7">
    <location>
        <begin position="26"/>
        <end position="251"/>
    </location>
</feature>
<dbReference type="Proteomes" id="UP000327468">
    <property type="component" value="Chromosome 11"/>
</dbReference>
<evidence type="ECO:0000313" key="8">
    <source>
        <dbReference type="EMBL" id="KAB5559183.1"/>
    </source>
</evidence>
<keyword evidence="3" id="KW-1015">Disulfide bond</keyword>
<dbReference type="Gene3D" id="2.40.10.10">
    <property type="entry name" value="Trypsin-like serine proteases"/>
    <property type="match status" value="2"/>
</dbReference>
<dbReference type="InterPro" id="IPR001314">
    <property type="entry name" value="Peptidase_S1A"/>
</dbReference>
<dbReference type="Pfam" id="PF00089">
    <property type="entry name" value="Trypsin"/>
    <property type="match status" value="1"/>
</dbReference>
<keyword evidence="2" id="KW-0865">Zymogen</keyword>
<protein>
    <recommendedName>
        <fullName evidence="5">trypsin</fullName>
        <ecNumber evidence="5">3.4.21.4</ecNumber>
    </recommendedName>
</protein>
<dbReference type="SUPFAM" id="SSF50494">
    <property type="entry name" value="Trypsin-like serine proteases"/>
    <property type="match status" value="1"/>
</dbReference>
<sequence length="254" mass="27993">MALLSLFLLTSLLCHIGHCAYVNMGIVNGSVVKAHSRPYMVSVQKDGSHTCGGFLVSENFVMTAAHCWEPGVKLTVVVGAHELKKNKSALRHMEVKLYHIHPMFDSENLLNDIMLLQLKKSIKKTENINWISIPNEKNQGIKAKQVCSIAGWGKRSENGGGSDHLLEVDVTVIDTKVCEKSWGKPFHVSSLVCTKGHGGFCQGDSGGPLVCQNRAVGIVSFYDSKNCKSPNLPYVYTKISNFVPWIHCILGRKE</sequence>
<proteinExistence type="predicted"/>
<dbReference type="PANTHER" id="PTHR24271">
    <property type="entry name" value="KALLIKREIN-RELATED"/>
    <property type="match status" value="1"/>
</dbReference>
<evidence type="ECO:0000256" key="1">
    <source>
        <dbReference type="ARBA" id="ARBA00004239"/>
    </source>
</evidence>